<reference evidence="1 2" key="1">
    <citation type="submission" date="2016-11" db="EMBL/GenBank/DDBJ databases">
        <authorList>
            <person name="Jaros S."/>
            <person name="Januszkiewicz K."/>
            <person name="Wedrychowicz H."/>
        </authorList>
    </citation>
    <scope>NUCLEOTIDE SEQUENCE [LARGE SCALE GENOMIC DNA]</scope>
    <source>
        <strain evidence="1 2">DSM 784</strain>
    </source>
</reference>
<dbReference type="EMBL" id="FPIZ01000026">
    <property type="protein sequence ID" value="SFW85395.1"/>
    <property type="molecule type" value="Genomic_DNA"/>
</dbReference>
<name>A0A1K1SM37_9BACT</name>
<accession>A0A1K1SM37</accession>
<proteinExistence type="predicted"/>
<evidence type="ECO:0000313" key="1">
    <source>
        <dbReference type="EMBL" id="SFW85395.1"/>
    </source>
</evidence>
<dbReference type="Proteomes" id="UP000183788">
    <property type="component" value="Unassembled WGS sequence"/>
</dbReference>
<dbReference type="AlphaFoldDB" id="A0A1K1SM37"/>
<sequence length="55" mass="6702">MGANGKWFCDGYNKRLMHLKEKYAWPHKQGQFIKGTHNCSIYRQIMLIIEREKRF</sequence>
<gene>
    <name evidence="1" type="ORF">SAMN05661012_05729</name>
</gene>
<organism evidence="1 2">
    <name type="scientific">Chitinophaga sancti</name>
    <dbReference type="NCBI Taxonomy" id="1004"/>
    <lineage>
        <taxon>Bacteria</taxon>
        <taxon>Pseudomonadati</taxon>
        <taxon>Bacteroidota</taxon>
        <taxon>Chitinophagia</taxon>
        <taxon>Chitinophagales</taxon>
        <taxon>Chitinophagaceae</taxon>
        <taxon>Chitinophaga</taxon>
    </lineage>
</organism>
<protein>
    <submittedName>
        <fullName evidence="1">Uncharacterized protein</fullName>
    </submittedName>
</protein>
<evidence type="ECO:0000313" key="2">
    <source>
        <dbReference type="Proteomes" id="UP000183788"/>
    </source>
</evidence>